<accession>A0A146KF94</accession>
<name>A0A146KF94_9EUKA</name>
<protein>
    <submittedName>
        <fullName evidence="1">Uncharacterized protein</fullName>
    </submittedName>
</protein>
<dbReference type="EMBL" id="GDID01001146">
    <property type="protein sequence ID" value="JAP95460.1"/>
    <property type="molecule type" value="Transcribed_RNA"/>
</dbReference>
<reference evidence="1" key="1">
    <citation type="submission" date="2015-07" db="EMBL/GenBank/DDBJ databases">
        <title>Adaptation to a free-living lifestyle via gene acquisitions in the diplomonad Trepomonas sp. PC1.</title>
        <authorList>
            <person name="Xu F."/>
            <person name="Jerlstrom-Hultqvist J."/>
            <person name="Kolisko M."/>
            <person name="Simpson A.G.B."/>
            <person name="Roger A.J."/>
            <person name="Svard S.G."/>
            <person name="Andersson J.O."/>
        </authorList>
    </citation>
    <scope>NUCLEOTIDE SEQUENCE</scope>
    <source>
        <strain evidence="1">PC1</strain>
    </source>
</reference>
<proteinExistence type="predicted"/>
<sequence>TLLTYGDPTINFELTNIQLSIQNLYFNEVVQVTFRLDCRNQQNLRVSSLTLQQLLSRFNCYVDSPPNSIKCIFGESSKIGELKTQFTFEQPHPETTAYLRLYFSDQMIYERSLKAVDSFQQTSKAQISISKLTALSQGNFYSQRILFNGSGSYKVKLSEPSLTGVCLKDQRQVVYAQMAPSGIVEIKCDGKSVELAGENSKKVIDGIDGKDVVLFVRLKPGKTIEFVD</sequence>
<dbReference type="AlphaFoldDB" id="A0A146KF94"/>
<feature type="non-terminal residue" evidence="1">
    <location>
        <position position="1"/>
    </location>
</feature>
<gene>
    <name evidence="1" type="ORF">TPC1_11545</name>
</gene>
<organism evidence="1">
    <name type="scientific">Trepomonas sp. PC1</name>
    <dbReference type="NCBI Taxonomy" id="1076344"/>
    <lineage>
        <taxon>Eukaryota</taxon>
        <taxon>Metamonada</taxon>
        <taxon>Diplomonadida</taxon>
        <taxon>Hexamitidae</taxon>
        <taxon>Hexamitinae</taxon>
        <taxon>Trepomonas</taxon>
    </lineage>
</organism>
<evidence type="ECO:0000313" key="1">
    <source>
        <dbReference type="EMBL" id="JAP95460.1"/>
    </source>
</evidence>